<proteinExistence type="predicted"/>
<dbReference type="EMBL" id="MLCF01000002">
    <property type="protein sequence ID" value="OIV39419.1"/>
    <property type="molecule type" value="Genomic_DNA"/>
</dbReference>
<evidence type="ECO:0000259" key="2">
    <source>
        <dbReference type="Pfam" id="PF01636"/>
    </source>
</evidence>
<dbReference type="Pfam" id="PF01636">
    <property type="entry name" value="APH"/>
    <property type="match status" value="1"/>
</dbReference>
<feature type="compositionally biased region" description="Polar residues" evidence="1">
    <location>
        <begin position="1"/>
        <end position="14"/>
    </location>
</feature>
<dbReference type="Gene3D" id="3.90.1200.10">
    <property type="match status" value="1"/>
</dbReference>
<reference evidence="3 4" key="1">
    <citation type="submission" date="2016-10" db="EMBL/GenBank/DDBJ databases">
        <title>Genome sequence of Streptomyces gilvigriseus MUSC 26.</title>
        <authorList>
            <person name="Lee L.-H."/>
            <person name="Ser H.-L."/>
        </authorList>
    </citation>
    <scope>NUCLEOTIDE SEQUENCE [LARGE SCALE GENOMIC DNA]</scope>
    <source>
        <strain evidence="3 4">MUSC 26</strain>
    </source>
</reference>
<dbReference type="SUPFAM" id="SSF56112">
    <property type="entry name" value="Protein kinase-like (PK-like)"/>
    <property type="match status" value="1"/>
</dbReference>
<dbReference type="Proteomes" id="UP000243342">
    <property type="component" value="Unassembled WGS sequence"/>
</dbReference>
<feature type="region of interest" description="Disordered" evidence="1">
    <location>
        <begin position="1"/>
        <end position="28"/>
    </location>
</feature>
<dbReference type="STRING" id="1428644.BIV57_00840"/>
<gene>
    <name evidence="3" type="ORF">BIV57_00840</name>
</gene>
<evidence type="ECO:0000256" key="1">
    <source>
        <dbReference type="SAM" id="MobiDB-lite"/>
    </source>
</evidence>
<keyword evidence="4" id="KW-1185">Reference proteome</keyword>
<dbReference type="InterPro" id="IPR011009">
    <property type="entry name" value="Kinase-like_dom_sf"/>
</dbReference>
<feature type="domain" description="Aminoglycoside phosphotransferase" evidence="2">
    <location>
        <begin position="46"/>
        <end position="265"/>
    </location>
</feature>
<evidence type="ECO:0000313" key="4">
    <source>
        <dbReference type="Proteomes" id="UP000243342"/>
    </source>
</evidence>
<accession>A0A1J7BL37</accession>
<dbReference type="AlphaFoldDB" id="A0A1J7BL37"/>
<sequence length="323" mass="33820">MTSTNPARSAQPSGPATADGRNTPAPTSSELAAVLAECWQLDDARIQPLEGGMNSVAFSITHPRGRLVAKAVPTRQREQFLLGLETAVRVEAGGIPAGAPEPTVDGHLAVERRGWVLALLHYVDGRPLDGSIDADRAVIGAVLGKVHRVLGTRTVTAEQAWTALDLLDRPPAGTQALGVREWIAPAVGRALAGVRALDPHTLTWGVVHGDPASEAFLAGAAPGVCGVIDFGAAAVMPLMFDVASAVFYNGGLERSATLVDAYAATGVLERGEIARALRPMVVYRFAVQAVYFAGRIASGDLTGIDGQEDNERGLEFARRNLPG</sequence>
<organism evidence="3 4">
    <name type="scientific">Mangrovactinospora gilvigrisea</name>
    <dbReference type="NCBI Taxonomy" id="1428644"/>
    <lineage>
        <taxon>Bacteria</taxon>
        <taxon>Bacillati</taxon>
        <taxon>Actinomycetota</taxon>
        <taxon>Actinomycetes</taxon>
        <taxon>Kitasatosporales</taxon>
        <taxon>Streptomycetaceae</taxon>
        <taxon>Mangrovactinospora</taxon>
    </lineage>
</organism>
<protein>
    <recommendedName>
        <fullName evidence="2">Aminoglycoside phosphotransferase domain-containing protein</fullName>
    </recommendedName>
</protein>
<dbReference type="InterPro" id="IPR002575">
    <property type="entry name" value="Aminoglycoside_PTrfase"/>
</dbReference>
<dbReference type="OrthoDB" id="3677467at2"/>
<dbReference type="RefSeq" id="WP_071654623.1">
    <property type="nucleotide sequence ID" value="NZ_MLCF01000002.1"/>
</dbReference>
<comment type="caution">
    <text evidence="3">The sequence shown here is derived from an EMBL/GenBank/DDBJ whole genome shotgun (WGS) entry which is preliminary data.</text>
</comment>
<evidence type="ECO:0000313" key="3">
    <source>
        <dbReference type="EMBL" id="OIV39419.1"/>
    </source>
</evidence>
<name>A0A1J7BL37_9ACTN</name>